<feature type="transmembrane region" description="Helical" evidence="1">
    <location>
        <begin position="21"/>
        <end position="42"/>
    </location>
</feature>
<reference evidence="3" key="1">
    <citation type="submission" date="2022-02" db="EMBL/GenBank/DDBJ databases">
        <title>Qipengyuania spongiae sp. nov., isolated from marine sponge.</title>
        <authorList>
            <person name="Li Z."/>
            <person name="Zhang M."/>
        </authorList>
    </citation>
    <scope>NUCLEOTIDE SEQUENCE</scope>
    <source>
        <strain evidence="3">PHS-Z21</strain>
    </source>
</reference>
<protein>
    <submittedName>
        <fullName evidence="3">Pilus assembly protein</fullName>
    </submittedName>
</protein>
<gene>
    <name evidence="3" type="ORF">L1F33_08615</name>
</gene>
<sequence>MKVRRSIGNAFRRIANLGEEGIAFMEFAFLLPIFLMVVLGGLELANLTLTNLKVQRLANLSADLISQNGVGGNQLSEMQIYDILDAMNVSAKPLDMRARGRVILSSVIGTDANNDGTSERQDFVWQRFDGGLLSARPMLGCWSDHGNVVLPSQRRLSPNEVIYHAQVSYAYEPLIGGTVLEWLNVPTLITKSGAYRGRTSSFRSVLVTPGYEAKTDCRR</sequence>
<keyword evidence="4" id="KW-1185">Reference proteome</keyword>
<dbReference type="InterPro" id="IPR012495">
    <property type="entry name" value="TadE-like_dom"/>
</dbReference>
<dbReference type="Pfam" id="PF07811">
    <property type="entry name" value="TadE"/>
    <property type="match status" value="1"/>
</dbReference>
<name>A0ABY5SUT8_9SPHN</name>
<feature type="domain" description="TadE-like" evidence="2">
    <location>
        <begin position="21"/>
        <end position="59"/>
    </location>
</feature>
<accession>A0ABY5SUT8</accession>
<evidence type="ECO:0000313" key="3">
    <source>
        <dbReference type="EMBL" id="UVI38325.1"/>
    </source>
</evidence>
<proteinExistence type="predicted"/>
<dbReference type="RefSeq" id="WP_265557489.1">
    <property type="nucleotide sequence ID" value="NZ_CP092471.1"/>
</dbReference>
<evidence type="ECO:0000313" key="4">
    <source>
        <dbReference type="Proteomes" id="UP001065265"/>
    </source>
</evidence>
<keyword evidence="1" id="KW-0472">Membrane</keyword>
<evidence type="ECO:0000259" key="2">
    <source>
        <dbReference type="Pfam" id="PF07811"/>
    </source>
</evidence>
<keyword evidence="1" id="KW-0812">Transmembrane</keyword>
<keyword evidence="1" id="KW-1133">Transmembrane helix</keyword>
<evidence type="ECO:0000256" key="1">
    <source>
        <dbReference type="SAM" id="Phobius"/>
    </source>
</evidence>
<organism evidence="3 4">
    <name type="scientific">Qipengyuania spongiae</name>
    <dbReference type="NCBI Taxonomy" id="2909673"/>
    <lineage>
        <taxon>Bacteria</taxon>
        <taxon>Pseudomonadati</taxon>
        <taxon>Pseudomonadota</taxon>
        <taxon>Alphaproteobacteria</taxon>
        <taxon>Sphingomonadales</taxon>
        <taxon>Erythrobacteraceae</taxon>
        <taxon>Qipengyuania</taxon>
    </lineage>
</organism>
<dbReference type="Proteomes" id="UP001065265">
    <property type="component" value="Chromosome"/>
</dbReference>
<dbReference type="EMBL" id="CP092471">
    <property type="protein sequence ID" value="UVI38325.1"/>
    <property type="molecule type" value="Genomic_DNA"/>
</dbReference>